<dbReference type="Proteomes" id="UP000004371">
    <property type="component" value="Unassembled WGS sequence"/>
</dbReference>
<organism evidence="1 2">
    <name type="scientific">Vibrio brasiliensis LMG 20546</name>
    <dbReference type="NCBI Taxonomy" id="945543"/>
    <lineage>
        <taxon>Bacteria</taxon>
        <taxon>Pseudomonadati</taxon>
        <taxon>Pseudomonadota</taxon>
        <taxon>Gammaproteobacteria</taxon>
        <taxon>Vibrionales</taxon>
        <taxon>Vibrionaceae</taxon>
        <taxon>Vibrio</taxon>
        <taxon>Vibrio oreintalis group</taxon>
    </lineage>
</organism>
<accession>E8LRT1</accession>
<dbReference type="STRING" id="945543.VIBR0546_03765"/>
<keyword evidence="2" id="KW-1185">Reference proteome</keyword>
<dbReference type="InterPro" id="IPR021271">
    <property type="entry name" value="DUF2850"/>
</dbReference>
<dbReference type="RefSeq" id="WP_006878510.1">
    <property type="nucleotide sequence ID" value="NZ_AEVS01000035.1"/>
</dbReference>
<name>E8LRT1_9VIBR</name>
<dbReference type="Pfam" id="PF11012">
    <property type="entry name" value="DUF2850"/>
    <property type="match status" value="1"/>
</dbReference>
<proteinExistence type="predicted"/>
<sequence>MKEYRTVILVSLGAVCLVSMVLASYFMISQYRAKARAELMGEWVESRVAGYSAATVRIGKDGVYWDQHLVSTKYTFDGELLEFTRGGREQRFTFDMDKGTLVHLNGDYKAVFKKSE</sequence>
<gene>
    <name evidence="1" type="ORF">VIBR0546_03765</name>
</gene>
<dbReference type="OrthoDB" id="5824286at2"/>
<evidence type="ECO:0000313" key="1">
    <source>
        <dbReference type="EMBL" id="EGA66684.1"/>
    </source>
</evidence>
<protein>
    <submittedName>
        <fullName evidence="1">Uncharacterized protein</fullName>
    </submittedName>
</protein>
<reference evidence="1 2" key="1">
    <citation type="journal article" date="2012" name="Int. J. Syst. Evol. Microbiol.">
        <title>Vibrio caribbeanicus sp. nov., isolated from the marine sponge Scleritoderma cyanea.</title>
        <authorList>
            <person name="Hoffmann M."/>
            <person name="Monday S.R."/>
            <person name="Allard M.W."/>
            <person name="Strain E.A."/>
            <person name="Whittaker P."/>
            <person name="Naum M."/>
            <person name="McCarthy P.J."/>
            <person name="Lopez J.V."/>
            <person name="Fischer M."/>
            <person name="Brown E.W."/>
        </authorList>
    </citation>
    <scope>NUCLEOTIDE SEQUENCE [LARGE SCALE GENOMIC DNA]</scope>
    <source>
        <strain evidence="1 2">LMG 20546</strain>
    </source>
</reference>
<dbReference type="EMBL" id="AEVS01000035">
    <property type="protein sequence ID" value="EGA66684.1"/>
    <property type="molecule type" value="Genomic_DNA"/>
</dbReference>
<comment type="caution">
    <text evidence="1">The sequence shown here is derived from an EMBL/GenBank/DDBJ whole genome shotgun (WGS) entry which is preliminary data.</text>
</comment>
<dbReference type="eggNOG" id="ENOG5031PSQ">
    <property type="taxonomic scope" value="Bacteria"/>
</dbReference>
<dbReference type="AlphaFoldDB" id="E8LRT1"/>
<evidence type="ECO:0000313" key="2">
    <source>
        <dbReference type="Proteomes" id="UP000004371"/>
    </source>
</evidence>